<keyword evidence="7" id="KW-0378">Hydrolase</keyword>
<evidence type="ECO:0000256" key="14">
    <source>
        <dbReference type="ARBA" id="ARBA00048336"/>
    </source>
</evidence>
<evidence type="ECO:0000256" key="3">
    <source>
        <dbReference type="ARBA" id="ARBA00009436"/>
    </source>
</evidence>
<feature type="region of interest" description="Disordered" evidence="15">
    <location>
        <begin position="716"/>
        <end position="852"/>
    </location>
</feature>
<dbReference type="InterPro" id="IPR050341">
    <property type="entry name" value="PP1_catalytic_subunit"/>
</dbReference>
<dbReference type="GO" id="GO:0004722">
    <property type="term" value="F:protein serine/threonine phosphatase activity"/>
    <property type="evidence" value="ECO:0007669"/>
    <property type="project" value="UniProtKB-EC"/>
</dbReference>
<feature type="transmembrane region" description="Helical" evidence="16">
    <location>
        <begin position="1093"/>
        <end position="1116"/>
    </location>
</feature>
<organism evidence="18 19">
    <name type="scientific">Blomia tropicalis</name>
    <name type="common">Mite</name>
    <dbReference type="NCBI Taxonomy" id="40697"/>
    <lineage>
        <taxon>Eukaryota</taxon>
        <taxon>Metazoa</taxon>
        <taxon>Ecdysozoa</taxon>
        <taxon>Arthropoda</taxon>
        <taxon>Chelicerata</taxon>
        <taxon>Arachnida</taxon>
        <taxon>Acari</taxon>
        <taxon>Acariformes</taxon>
        <taxon>Sarcoptiformes</taxon>
        <taxon>Astigmata</taxon>
        <taxon>Glycyphagoidea</taxon>
        <taxon>Echimyopodidae</taxon>
        <taxon>Blomia</taxon>
    </lineage>
</organism>
<dbReference type="InterPro" id="IPR004843">
    <property type="entry name" value="Calcineurin-like_PHP"/>
</dbReference>
<dbReference type="PANTHER" id="PTHR11668">
    <property type="entry name" value="SERINE/THREONINE PROTEIN PHOSPHATASE"/>
    <property type="match status" value="1"/>
</dbReference>
<evidence type="ECO:0000256" key="13">
    <source>
        <dbReference type="ARBA" id="ARBA00047761"/>
    </source>
</evidence>
<feature type="compositionally biased region" description="Basic and acidic residues" evidence="15">
    <location>
        <begin position="746"/>
        <end position="758"/>
    </location>
</feature>
<feature type="transmembrane region" description="Helical" evidence="16">
    <location>
        <begin position="1044"/>
        <end position="1073"/>
    </location>
</feature>
<evidence type="ECO:0000256" key="12">
    <source>
        <dbReference type="ARBA" id="ARBA00023211"/>
    </source>
</evidence>
<proteinExistence type="inferred from homology"/>
<keyword evidence="10 16" id="KW-1133">Transmembrane helix</keyword>
<evidence type="ECO:0000313" key="18">
    <source>
        <dbReference type="EMBL" id="KAJ6222671.1"/>
    </source>
</evidence>
<feature type="compositionally biased region" description="Low complexity" evidence="15">
    <location>
        <begin position="831"/>
        <end position="840"/>
    </location>
</feature>
<dbReference type="EMBL" id="JAPWDV010000001">
    <property type="protein sequence ID" value="KAJ6222671.1"/>
    <property type="molecule type" value="Genomic_DNA"/>
</dbReference>
<keyword evidence="19" id="KW-1185">Reference proteome</keyword>
<dbReference type="GO" id="GO:0046872">
    <property type="term" value="F:metal ion binding"/>
    <property type="evidence" value="ECO:0007669"/>
    <property type="project" value="UniProtKB-KW"/>
</dbReference>
<evidence type="ECO:0000259" key="17">
    <source>
        <dbReference type="SMART" id="SM00156"/>
    </source>
</evidence>
<dbReference type="InterPro" id="IPR029052">
    <property type="entry name" value="Metallo-depent_PP-like"/>
</dbReference>
<evidence type="ECO:0000256" key="2">
    <source>
        <dbReference type="ARBA" id="ARBA00004477"/>
    </source>
</evidence>
<dbReference type="GO" id="GO:0005634">
    <property type="term" value="C:nucleus"/>
    <property type="evidence" value="ECO:0007669"/>
    <property type="project" value="TreeGrafter"/>
</dbReference>
<dbReference type="Proteomes" id="UP001142055">
    <property type="component" value="Chromosome 1"/>
</dbReference>
<keyword evidence="5 16" id="KW-0812">Transmembrane</keyword>
<dbReference type="InterPro" id="IPR011992">
    <property type="entry name" value="EF-hand-dom_pair"/>
</dbReference>
<feature type="compositionally biased region" description="Low complexity" evidence="15">
    <location>
        <begin position="811"/>
        <end position="821"/>
    </location>
</feature>
<feature type="compositionally biased region" description="Polar residues" evidence="15">
    <location>
        <begin position="841"/>
        <end position="852"/>
    </location>
</feature>
<keyword evidence="11 16" id="KW-0472">Membrane</keyword>
<keyword evidence="8" id="KW-0256">Endoplasmic reticulum</keyword>
<comment type="subcellular location">
    <subcellularLocation>
        <location evidence="2">Endoplasmic reticulum membrane</location>
        <topology evidence="2">Multi-pass membrane protein</topology>
    </subcellularLocation>
</comment>
<evidence type="ECO:0000256" key="10">
    <source>
        <dbReference type="ARBA" id="ARBA00022989"/>
    </source>
</evidence>
<evidence type="ECO:0000256" key="7">
    <source>
        <dbReference type="ARBA" id="ARBA00022801"/>
    </source>
</evidence>
<dbReference type="SUPFAM" id="SSF56300">
    <property type="entry name" value="Metallo-dependent phosphatases"/>
    <property type="match status" value="2"/>
</dbReference>
<dbReference type="AlphaFoldDB" id="A0A9Q0RR52"/>
<dbReference type="Pfam" id="PF07019">
    <property type="entry name" value="EMC6"/>
    <property type="match status" value="1"/>
</dbReference>
<comment type="caution">
    <text evidence="18">The sequence shown here is derived from an EMBL/GenBank/DDBJ whole genome shotgun (WGS) entry which is preliminary data.</text>
</comment>
<feature type="compositionally biased region" description="Basic residues" evidence="15">
    <location>
        <begin position="720"/>
        <end position="742"/>
    </location>
</feature>
<dbReference type="InterPro" id="IPR006186">
    <property type="entry name" value="Ser/Thr-sp_prot-phosphatase"/>
</dbReference>
<dbReference type="SMART" id="SM00156">
    <property type="entry name" value="PP2Ac"/>
    <property type="match status" value="1"/>
</dbReference>
<dbReference type="SUPFAM" id="SSF47473">
    <property type="entry name" value="EF-hand"/>
    <property type="match status" value="1"/>
</dbReference>
<dbReference type="Gene3D" id="3.60.21.10">
    <property type="match status" value="2"/>
</dbReference>
<dbReference type="GO" id="GO:0005789">
    <property type="term" value="C:endoplasmic reticulum membrane"/>
    <property type="evidence" value="ECO:0007669"/>
    <property type="project" value="UniProtKB-SubCell"/>
</dbReference>
<evidence type="ECO:0000256" key="15">
    <source>
        <dbReference type="SAM" id="MobiDB-lite"/>
    </source>
</evidence>
<comment type="similarity">
    <text evidence="3">Belongs to the EMC6 family.</text>
</comment>
<evidence type="ECO:0000256" key="9">
    <source>
        <dbReference type="ARBA" id="ARBA00022912"/>
    </source>
</evidence>
<evidence type="ECO:0000256" key="6">
    <source>
        <dbReference type="ARBA" id="ARBA00022723"/>
    </source>
</evidence>
<evidence type="ECO:0000256" key="8">
    <source>
        <dbReference type="ARBA" id="ARBA00022824"/>
    </source>
</evidence>
<evidence type="ECO:0000256" key="1">
    <source>
        <dbReference type="ARBA" id="ARBA00001936"/>
    </source>
</evidence>
<comment type="cofactor">
    <cofactor evidence="1">
        <name>Mn(2+)</name>
        <dbReference type="ChEBI" id="CHEBI:29035"/>
    </cofactor>
</comment>
<evidence type="ECO:0000313" key="19">
    <source>
        <dbReference type="Proteomes" id="UP001142055"/>
    </source>
</evidence>
<feature type="compositionally biased region" description="Basic and acidic residues" evidence="15">
    <location>
        <begin position="876"/>
        <end position="889"/>
    </location>
</feature>
<dbReference type="Gene3D" id="1.10.238.10">
    <property type="entry name" value="EF-hand"/>
    <property type="match status" value="1"/>
</dbReference>
<keyword evidence="9" id="KW-0904">Protein phosphatase</keyword>
<gene>
    <name evidence="18" type="ORF">RDWZM_001216</name>
</gene>
<dbReference type="EC" id="3.1.3.16" evidence="4"/>
<dbReference type="PANTHER" id="PTHR11668:SF300">
    <property type="entry name" value="SERINE_THREONINE-PROTEIN PHOSPHATASE"/>
    <property type="match status" value="1"/>
</dbReference>
<evidence type="ECO:0000256" key="4">
    <source>
        <dbReference type="ARBA" id="ARBA00013081"/>
    </source>
</evidence>
<feature type="compositionally biased region" description="Low complexity" evidence="15">
    <location>
        <begin position="778"/>
        <end position="791"/>
    </location>
</feature>
<evidence type="ECO:0000256" key="5">
    <source>
        <dbReference type="ARBA" id="ARBA00022692"/>
    </source>
</evidence>
<feature type="domain" description="Serine/threonine specific protein phosphatases" evidence="17">
    <location>
        <begin position="510"/>
        <end position="984"/>
    </location>
</feature>
<evidence type="ECO:0000256" key="11">
    <source>
        <dbReference type="ARBA" id="ARBA00023136"/>
    </source>
</evidence>
<evidence type="ECO:0000256" key="16">
    <source>
        <dbReference type="SAM" id="Phobius"/>
    </source>
</evidence>
<keyword evidence="12" id="KW-0464">Manganese</keyword>
<feature type="compositionally biased region" description="Basic residues" evidence="15">
    <location>
        <begin position="759"/>
        <end position="777"/>
    </location>
</feature>
<dbReference type="PRINTS" id="PR00114">
    <property type="entry name" value="STPHPHTASE"/>
</dbReference>
<keyword evidence="6" id="KW-0479">Metal-binding</keyword>
<reference evidence="18" key="1">
    <citation type="submission" date="2022-12" db="EMBL/GenBank/DDBJ databases">
        <title>Genome assemblies of Blomia tropicalis.</title>
        <authorList>
            <person name="Cui Y."/>
        </authorList>
    </citation>
    <scope>NUCLEOTIDE SEQUENCE</scope>
    <source>
        <tissue evidence="18">Adult mites</tissue>
    </source>
</reference>
<sequence length="1119" mass="126064">MVINHSEESVGIGSSVVISGRPSSTTELPHLSPEGAALLNEPLYDCIIYLIYCPEHDKIAVTNIEKSKCTWLPFVILPDDVTWQMASHDGVETLIGRNDAEMEAEEAERTAPIYEMHIIHLLRLMMPNNKTVVRLAQFVHLLKNEFFPCCQGTDRVNWLPASDILSDRIEKAWGPELRILSAMLTSPQQHIIIEFGTNNALYYFNLDKSPEQILLKANKLTAEKILDIFTDYVEHCYPAFYMCFESFRAYMLKYGHSNDLGKLSRLYHAFCILGRPFIEFHEFLIGLIALEPNSANKLEARAQLVFRYYDIDRRGSLNAQNVTNVMKDANPSFSVAKITVETQRLLKGRPNHSLSYNDFYTTFFSQSDCPLNHICRSNQSIVSQISASIEANQIERNRINNSTDGVLRAQRSTKGTCWSCRAQQYEYATHYVTIDTSGRCVEPSIMNKPIERGPPKEEFILNREKYSAEYVFPLGSVPNIFLDLVRVSYYHQDEMKGLLTLPEEWSTLLKYVRILINELTGILSNETKLVKTNAPTIVIGDLHGNVADLLLMERQMFVSFPIIAEQLIFLGNYAGICGSSVECLLFVFSLKLCSPNKVFLLRGTNEQDARQLEILRRECCAKYGSIHGKIIYELILPVFAQLPVAAIIDDLMLCTHSGIPITNKLSQLLKLPKEIRVPERDAPIVQEIISRIPKDSKDNSELTKKFKLTEIEFGNDKSSKTNKKSSKQFKHKPSPKSNRPKGSKASMEHRSIDSETFQKKKSKPKNKLKSKSAKKNSKISIKSGKKLSNSSTKTFRSKRSVKSIRSNKCTSSSSSESSSSSILKKDRSVANNNNNNNNNNLHSSTNNCSMPSNFKVLKQSKKPILFLAKNLNKKGSEQKLNKPLSRECNRSSSKARVSKNHSNSDTFDENELKQLLSSNGLTYLIRSNTPCALGFRIEYDQQCLTVFSCSNYADRHNQAAVLLVDHSNCLLRFMRIFILEEPNRPLIMKMSNASSSAVASSSSAGTSGSKSKSQDGPESGIAYSTSALQHNHHLIEYCRTSMSALAGCTAGIIGFTSFYGFAFYLVMVVVLWLMLMAKAGKGWKQFFTSRMGILTNGFIGGLTTYVLFWTFLYGMVHVY</sequence>
<accession>A0A9Q0RR52</accession>
<comment type="catalytic activity">
    <reaction evidence="13">
        <text>O-phospho-L-seryl-[protein] + H2O = L-seryl-[protein] + phosphate</text>
        <dbReference type="Rhea" id="RHEA:20629"/>
        <dbReference type="Rhea" id="RHEA-COMP:9863"/>
        <dbReference type="Rhea" id="RHEA-COMP:11604"/>
        <dbReference type="ChEBI" id="CHEBI:15377"/>
        <dbReference type="ChEBI" id="CHEBI:29999"/>
        <dbReference type="ChEBI" id="CHEBI:43474"/>
        <dbReference type="ChEBI" id="CHEBI:83421"/>
        <dbReference type="EC" id="3.1.3.16"/>
    </reaction>
</comment>
<comment type="catalytic activity">
    <reaction evidence="14">
        <text>O-phospho-L-threonyl-[protein] + H2O = L-threonyl-[protein] + phosphate</text>
        <dbReference type="Rhea" id="RHEA:47004"/>
        <dbReference type="Rhea" id="RHEA-COMP:11060"/>
        <dbReference type="Rhea" id="RHEA-COMP:11605"/>
        <dbReference type="ChEBI" id="CHEBI:15377"/>
        <dbReference type="ChEBI" id="CHEBI:30013"/>
        <dbReference type="ChEBI" id="CHEBI:43474"/>
        <dbReference type="ChEBI" id="CHEBI:61977"/>
        <dbReference type="EC" id="3.1.3.16"/>
    </reaction>
</comment>
<dbReference type="Pfam" id="PF00149">
    <property type="entry name" value="Metallophos"/>
    <property type="match status" value="1"/>
</dbReference>
<name>A0A9Q0RR52_BLOTA</name>
<feature type="region of interest" description="Disordered" evidence="15">
    <location>
        <begin position="876"/>
        <end position="906"/>
    </location>
</feature>
<feature type="compositionally biased region" description="Polar residues" evidence="15">
    <location>
        <begin position="890"/>
        <end position="905"/>
    </location>
</feature>
<dbReference type="InterPro" id="IPR029008">
    <property type="entry name" value="EMC6-like"/>
</dbReference>
<protein>
    <recommendedName>
        <fullName evidence="4">protein-serine/threonine phosphatase</fullName>
        <ecNumber evidence="4">3.1.3.16</ecNumber>
    </recommendedName>
</protein>